<dbReference type="EMBL" id="AVQC01000015">
    <property type="protein sequence ID" value="KOA64423.1"/>
    <property type="molecule type" value="Genomic_DNA"/>
</dbReference>
<dbReference type="AlphaFoldDB" id="A0A0L7CXV1"/>
<evidence type="ECO:0000313" key="1">
    <source>
        <dbReference type="EMBL" id="KOA64423.1"/>
    </source>
</evidence>
<organism evidence="1 2">
    <name type="scientific">Bifidobacterium breve MCC 1114</name>
    <dbReference type="NCBI Taxonomy" id="1365964"/>
    <lineage>
        <taxon>Bacteria</taxon>
        <taxon>Bacillati</taxon>
        <taxon>Actinomycetota</taxon>
        <taxon>Actinomycetes</taxon>
        <taxon>Bifidobacteriales</taxon>
        <taxon>Bifidobacteriaceae</taxon>
        <taxon>Bifidobacterium</taxon>
    </lineage>
</organism>
<evidence type="ECO:0000313" key="2">
    <source>
        <dbReference type="Proteomes" id="UP000036802"/>
    </source>
</evidence>
<sequence length="41" mass="4665">MQELLGHESSVTTQSYIFVPSSDLTFIARKVRARRPQDVSN</sequence>
<gene>
    <name evidence="1" type="ORF">BBM1114_08105</name>
</gene>
<accession>A0A0L7CXV1</accession>
<dbReference type="PATRIC" id="fig|1365964.3.peg.1641"/>
<comment type="caution">
    <text evidence="1">The sequence shown here is derived from an EMBL/GenBank/DDBJ whole genome shotgun (WGS) entry which is preliminary data.</text>
</comment>
<protein>
    <submittedName>
        <fullName evidence="1">Integrase</fullName>
    </submittedName>
</protein>
<name>A0A0L7CXV1_BIFBR</name>
<proteinExistence type="predicted"/>
<reference evidence="1 2" key="1">
    <citation type="journal article" date="2015" name="Int J Genomics">
        <title>Comparative Genomics Revealed Genetic Diversity and Species/Strain-Level Differences in Carbohydrate Metabolism of Three Probiotic Bifidobacterial Species.</title>
        <authorList>
            <person name="Odamaki T."/>
            <person name="Horigome A."/>
            <person name="Sugahara H."/>
            <person name="Hashikura N."/>
            <person name="Minami J."/>
            <person name="Xiao J.Z."/>
            <person name="Abe F."/>
        </authorList>
    </citation>
    <scope>NUCLEOTIDE SEQUENCE [LARGE SCALE GENOMIC DNA]</scope>
    <source>
        <strain evidence="1 2">MCC 1114</strain>
    </source>
</reference>
<dbReference type="Proteomes" id="UP000036802">
    <property type="component" value="Unassembled WGS sequence"/>
</dbReference>